<gene>
    <name evidence="1" type="ORF">Bfra_001283</name>
</gene>
<dbReference type="EMBL" id="JABFCT010000003">
    <property type="protein sequence ID" value="KAF5876925.1"/>
    <property type="molecule type" value="Genomic_DNA"/>
</dbReference>
<dbReference type="GeneID" id="59255409"/>
<protein>
    <submittedName>
        <fullName evidence="1">Uncharacterized protein</fullName>
    </submittedName>
</protein>
<dbReference type="RefSeq" id="XP_037195871.1">
    <property type="nucleotide sequence ID" value="XM_037331717.1"/>
</dbReference>
<accession>A0A8H6B0L7</accession>
<keyword evidence="2" id="KW-1185">Reference proteome</keyword>
<comment type="caution">
    <text evidence="1">The sequence shown here is derived from an EMBL/GenBank/DDBJ whole genome shotgun (WGS) entry which is preliminary data.</text>
</comment>
<organism evidence="1 2">
    <name type="scientific">Botrytis fragariae</name>
    <dbReference type="NCBI Taxonomy" id="1964551"/>
    <lineage>
        <taxon>Eukaryota</taxon>
        <taxon>Fungi</taxon>
        <taxon>Dikarya</taxon>
        <taxon>Ascomycota</taxon>
        <taxon>Pezizomycotina</taxon>
        <taxon>Leotiomycetes</taxon>
        <taxon>Helotiales</taxon>
        <taxon>Sclerotiniaceae</taxon>
        <taxon>Botrytis</taxon>
    </lineage>
</organism>
<name>A0A8H6B0L7_9HELO</name>
<dbReference type="Proteomes" id="UP000531561">
    <property type="component" value="Unassembled WGS sequence"/>
</dbReference>
<sequence>MTNTTMMLPKEHSHQWNQVKSAAKDFITSGEKILKETSLVLLVNTVSVFKLPSLFSSILF</sequence>
<dbReference type="AlphaFoldDB" id="A0A8H6B0L7"/>
<evidence type="ECO:0000313" key="1">
    <source>
        <dbReference type="EMBL" id="KAF5876925.1"/>
    </source>
</evidence>
<proteinExistence type="predicted"/>
<evidence type="ECO:0000313" key="2">
    <source>
        <dbReference type="Proteomes" id="UP000531561"/>
    </source>
</evidence>
<reference evidence="1 2" key="1">
    <citation type="journal article" date="2020" name="Phytopathology">
        <title>A high-quality genome resource of Botrytis fragariae, a new and rapidly spreading fungal pathogen causing strawberry gray mold in the U.S.A.</title>
        <authorList>
            <person name="Wu Y."/>
            <person name="Saski C.A."/>
            <person name="Schnabel G."/>
            <person name="Xiao S."/>
            <person name="Hu M."/>
        </authorList>
    </citation>
    <scope>NUCLEOTIDE SEQUENCE [LARGE SCALE GENOMIC DNA]</scope>
    <source>
        <strain evidence="1 2">BVB16</strain>
    </source>
</reference>